<evidence type="ECO:0000256" key="1">
    <source>
        <dbReference type="ARBA" id="ARBA00022801"/>
    </source>
</evidence>
<evidence type="ECO:0000313" key="4">
    <source>
        <dbReference type="Proteomes" id="UP000295096"/>
    </source>
</evidence>
<keyword evidence="4" id="KW-1185">Reference proteome</keyword>
<organism evidence="3 4">
    <name type="scientific">Dankookia rubra</name>
    <dbReference type="NCBI Taxonomy" id="1442381"/>
    <lineage>
        <taxon>Bacteria</taxon>
        <taxon>Pseudomonadati</taxon>
        <taxon>Pseudomonadota</taxon>
        <taxon>Alphaproteobacteria</taxon>
        <taxon>Acetobacterales</taxon>
        <taxon>Roseomonadaceae</taxon>
        <taxon>Dankookia</taxon>
    </lineage>
</organism>
<dbReference type="InterPro" id="IPR029058">
    <property type="entry name" value="AB_hydrolase_fold"/>
</dbReference>
<dbReference type="AlphaFoldDB" id="A0A4R5QL34"/>
<reference evidence="3 4" key="1">
    <citation type="journal article" date="2016" name="J. Microbiol.">
        <title>Dankookia rubra gen. nov., sp. nov., an alphaproteobacterium isolated from sediment of a shallow stream.</title>
        <authorList>
            <person name="Kim W.H."/>
            <person name="Kim D.H."/>
            <person name="Kang K."/>
            <person name="Ahn T.Y."/>
        </authorList>
    </citation>
    <scope>NUCLEOTIDE SEQUENCE [LARGE SCALE GENOMIC DNA]</scope>
    <source>
        <strain evidence="3 4">JCM30602</strain>
    </source>
</reference>
<gene>
    <name evidence="3" type="ORF">E2C06_02370</name>
</gene>
<dbReference type="InterPro" id="IPR000639">
    <property type="entry name" value="Epox_hydrolase-like"/>
</dbReference>
<accession>A0A4R5QL34</accession>
<dbReference type="OrthoDB" id="9780765at2"/>
<proteinExistence type="predicted"/>
<dbReference type="PANTHER" id="PTHR43329">
    <property type="entry name" value="EPOXIDE HYDROLASE"/>
    <property type="match status" value="1"/>
</dbReference>
<dbReference type="SUPFAM" id="SSF53474">
    <property type="entry name" value="alpha/beta-Hydrolases"/>
    <property type="match status" value="1"/>
</dbReference>
<evidence type="ECO:0000313" key="3">
    <source>
        <dbReference type="EMBL" id="TDH64210.1"/>
    </source>
</evidence>
<dbReference type="Proteomes" id="UP000295096">
    <property type="component" value="Unassembled WGS sequence"/>
</dbReference>
<dbReference type="EMBL" id="SMSJ01000002">
    <property type="protein sequence ID" value="TDH64210.1"/>
    <property type="molecule type" value="Genomic_DNA"/>
</dbReference>
<name>A0A4R5QL34_9PROT</name>
<comment type="caution">
    <text evidence="3">The sequence shown here is derived from an EMBL/GenBank/DDBJ whole genome shotgun (WGS) entry which is preliminary data.</text>
</comment>
<dbReference type="Pfam" id="PF00561">
    <property type="entry name" value="Abhydrolase_1"/>
    <property type="match status" value="1"/>
</dbReference>
<dbReference type="Gene3D" id="3.40.50.1820">
    <property type="entry name" value="alpha/beta hydrolase"/>
    <property type="match status" value="1"/>
</dbReference>
<dbReference type="PRINTS" id="PR00412">
    <property type="entry name" value="EPOXHYDRLASE"/>
</dbReference>
<dbReference type="GO" id="GO:0016787">
    <property type="term" value="F:hydrolase activity"/>
    <property type="evidence" value="ECO:0007669"/>
    <property type="project" value="UniProtKB-KW"/>
</dbReference>
<sequence>MPELRIAETPTLAIAYAEHGPPDGPPVVLLHGFPYAPQGYDTVVPLLAAAGRRVIVPYLRGYGPTRFHAAGTPRSGQQAALGRDLLDLLDALAVPRAILAGYDWGGRAACVVAALWPERCAGLVSCTGYNIQDIAASVRPAAPEQEHRHWYQYYFHTERGRAGLSANRGGIARLLWRLWSPDWAFDDATFAASAAAFDNPDFVEVVIQSYRHRFGYAAGDPALEPIEAALAAQPRIAVPTIAPHGATDGVGLVEGSAQHARYFSGSYERRVMTRVGHNPPQEAPEAFARCVLDLPEA</sequence>
<keyword evidence="1 3" id="KW-0378">Hydrolase</keyword>
<protein>
    <submittedName>
        <fullName evidence="3">Alpha/beta hydrolase</fullName>
    </submittedName>
</protein>
<dbReference type="InterPro" id="IPR000073">
    <property type="entry name" value="AB_hydrolase_1"/>
</dbReference>
<feature type="domain" description="AB hydrolase-1" evidence="2">
    <location>
        <begin position="25"/>
        <end position="141"/>
    </location>
</feature>
<evidence type="ECO:0000259" key="2">
    <source>
        <dbReference type="Pfam" id="PF00561"/>
    </source>
</evidence>
<dbReference type="RefSeq" id="WP_133286975.1">
    <property type="nucleotide sequence ID" value="NZ_SMSJ01000002.1"/>
</dbReference>